<dbReference type="PRINTS" id="PR00108">
    <property type="entry name" value="THYMDSNTHASE"/>
</dbReference>
<organism evidence="7">
    <name type="scientific">mine drainage metagenome</name>
    <dbReference type="NCBI Taxonomy" id="410659"/>
    <lineage>
        <taxon>unclassified sequences</taxon>
        <taxon>metagenomes</taxon>
        <taxon>ecological metagenomes</taxon>
    </lineage>
</organism>
<dbReference type="AlphaFoldDB" id="T0YNT9"/>
<accession>T0YNT9</accession>
<dbReference type="PANTHER" id="PTHR11548:SF2">
    <property type="entry name" value="THYMIDYLATE SYNTHASE"/>
    <property type="match status" value="1"/>
</dbReference>
<gene>
    <name evidence="7" type="ORF">B1A_18569</name>
</gene>
<dbReference type="EC" id="2.1.1.45" evidence="1"/>
<evidence type="ECO:0000256" key="5">
    <source>
        <dbReference type="SAM" id="MobiDB-lite"/>
    </source>
</evidence>
<name>T0YNT9_9ZZZZ</name>
<dbReference type="Pfam" id="PF00303">
    <property type="entry name" value="Thymidylat_synt"/>
    <property type="match status" value="1"/>
</dbReference>
<comment type="caution">
    <text evidence="7">The sequence shown here is derived from an EMBL/GenBank/DDBJ whole genome shotgun (WGS) entry which is preliminary data.</text>
</comment>
<feature type="non-terminal residue" evidence="7">
    <location>
        <position position="102"/>
    </location>
</feature>
<reference evidence="7" key="2">
    <citation type="journal article" date="2014" name="ISME J.">
        <title>Microbial stratification in low pH oxic and suboxic macroscopic growths along an acid mine drainage.</title>
        <authorList>
            <person name="Mendez-Garcia C."/>
            <person name="Mesa V."/>
            <person name="Sprenger R.R."/>
            <person name="Richter M."/>
            <person name="Diez M.S."/>
            <person name="Solano J."/>
            <person name="Bargiela R."/>
            <person name="Golyshina O.V."/>
            <person name="Manteca A."/>
            <person name="Ramos J.L."/>
            <person name="Gallego J.R."/>
            <person name="Llorente I."/>
            <person name="Martins Dos Santos V.A."/>
            <person name="Jensen O.N."/>
            <person name="Pelaez A.I."/>
            <person name="Sanchez J."/>
            <person name="Ferrer M."/>
        </authorList>
    </citation>
    <scope>NUCLEOTIDE SEQUENCE</scope>
</reference>
<feature type="domain" description="Thymidylate synthase/dCMP hydroxymethylase" evidence="6">
    <location>
        <begin position="5"/>
        <end position="75"/>
    </location>
</feature>
<dbReference type="GO" id="GO:0005829">
    <property type="term" value="C:cytosol"/>
    <property type="evidence" value="ECO:0007669"/>
    <property type="project" value="TreeGrafter"/>
</dbReference>
<dbReference type="EMBL" id="AUZX01013707">
    <property type="protein sequence ID" value="EQD34733.1"/>
    <property type="molecule type" value="Genomic_DNA"/>
</dbReference>
<evidence type="ECO:0000313" key="7">
    <source>
        <dbReference type="EMBL" id="EQD34733.1"/>
    </source>
</evidence>
<proteinExistence type="predicted"/>
<evidence type="ECO:0000259" key="6">
    <source>
        <dbReference type="Pfam" id="PF00303"/>
    </source>
</evidence>
<dbReference type="GO" id="GO:0005739">
    <property type="term" value="C:mitochondrion"/>
    <property type="evidence" value="ECO:0007669"/>
    <property type="project" value="TreeGrafter"/>
</dbReference>
<dbReference type="Gene3D" id="3.30.572.10">
    <property type="entry name" value="Thymidylate synthase/dCMP hydroxymethylase domain"/>
    <property type="match status" value="1"/>
</dbReference>
<evidence type="ECO:0000256" key="4">
    <source>
        <dbReference type="ARBA" id="ARBA00022727"/>
    </source>
</evidence>
<dbReference type="SUPFAM" id="SSF55831">
    <property type="entry name" value="Thymidylate synthase/dCMP hydroxymethylase"/>
    <property type="match status" value="1"/>
</dbReference>
<protein>
    <recommendedName>
        <fullName evidence="1">thymidylate synthase</fullName>
        <ecNumber evidence="1">2.1.1.45</ecNumber>
    </recommendedName>
</protein>
<evidence type="ECO:0000256" key="2">
    <source>
        <dbReference type="ARBA" id="ARBA00022603"/>
    </source>
</evidence>
<dbReference type="InterPro" id="IPR000398">
    <property type="entry name" value="Thymidylate_synthase"/>
</dbReference>
<dbReference type="PANTHER" id="PTHR11548">
    <property type="entry name" value="THYMIDYLATE SYNTHASE 1"/>
    <property type="match status" value="1"/>
</dbReference>
<dbReference type="InterPro" id="IPR023451">
    <property type="entry name" value="Thymidate_synth/dCMP_Mease_dom"/>
</dbReference>
<dbReference type="GO" id="GO:0006231">
    <property type="term" value="P:dTMP biosynthetic process"/>
    <property type="evidence" value="ECO:0007669"/>
    <property type="project" value="InterPro"/>
</dbReference>
<reference evidence="7" key="1">
    <citation type="submission" date="2013-08" db="EMBL/GenBank/DDBJ databases">
        <authorList>
            <person name="Mendez C."/>
            <person name="Richter M."/>
            <person name="Ferrer M."/>
            <person name="Sanchez J."/>
        </authorList>
    </citation>
    <scope>NUCLEOTIDE SEQUENCE</scope>
</reference>
<keyword evidence="3 7" id="KW-0808">Transferase</keyword>
<dbReference type="InterPro" id="IPR020940">
    <property type="entry name" value="Thymidylate_synthase_AS"/>
</dbReference>
<feature type="non-terminal residue" evidence="7">
    <location>
        <position position="1"/>
    </location>
</feature>
<dbReference type="InterPro" id="IPR036926">
    <property type="entry name" value="Thymidate_synth/dCMP_Mease_sf"/>
</dbReference>
<dbReference type="GO" id="GO:0032259">
    <property type="term" value="P:methylation"/>
    <property type="evidence" value="ECO:0007669"/>
    <property type="project" value="UniProtKB-KW"/>
</dbReference>
<dbReference type="PROSITE" id="PS00091">
    <property type="entry name" value="THYMIDYLATE_SYNTHASE"/>
    <property type="match status" value="1"/>
</dbReference>
<dbReference type="GO" id="GO:0004799">
    <property type="term" value="F:thymidylate synthase activity"/>
    <property type="evidence" value="ECO:0007669"/>
    <property type="project" value="UniProtKB-EC"/>
</dbReference>
<evidence type="ECO:0000256" key="3">
    <source>
        <dbReference type="ARBA" id="ARBA00022679"/>
    </source>
</evidence>
<evidence type="ECO:0000256" key="1">
    <source>
        <dbReference type="ARBA" id="ARBA00011947"/>
    </source>
</evidence>
<sequence>GLYHRKVDQLRECLDTIMRDPTDRRILFHAWNPAQLEEMALPPCHLLYQFLPNPAKRELSMSLYIRSNDLGLGTPSISAKAPRCSRSWHASPDTPRGGSCTS</sequence>
<dbReference type="InterPro" id="IPR045097">
    <property type="entry name" value="Thymidate_synth/dCMP_Mease"/>
</dbReference>
<feature type="region of interest" description="Disordered" evidence="5">
    <location>
        <begin position="78"/>
        <end position="102"/>
    </location>
</feature>
<keyword evidence="4" id="KW-0545">Nucleotide biosynthesis</keyword>
<keyword evidence="2 7" id="KW-0489">Methyltransferase</keyword>